<keyword evidence="6" id="KW-0902">Two-component regulatory system</keyword>
<proteinExistence type="predicted"/>
<dbReference type="EMBL" id="MCAQ01000030">
    <property type="protein sequence ID" value="RKF30099.1"/>
    <property type="molecule type" value="Genomic_DNA"/>
</dbReference>
<accession>A0A420FB03</accession>
<dbReference type="InterPro" id="IPR005467">
    <property type="entry name" value="His_kinase_dom"/>
</dbReference>
<keyword evidence="5" id="KW-0418">Kinase</keyword>
<feature type="transmembrane region" description="Helical" evidence="7">
    <location>
        <begin position="209"/>
        <end position="228"/>
    </location>
</feature>
<keyword evidence="4" id="KW-0808">Transferase</keyword>
<dbReference type="SUPFAM" id="SSF47384">
    <property type="entry name" value="Homodimeric domain of signal transducing histidine kinase"/>
    <property type="match status" value="1"/>
</dbReference>
<keyword evidence="7" id="KW-0812">Transmembrane</keyword>
<evidence type="ECO:0000256" key="4">
    <source>
        <dbReference type="ARBA" id="ARBA00022679"/>
    </source>
</evidence>
<dbReference type="PRINTS" id="PR00344">
    <property type="entry name" value="BCTRLSENSOR"/>
</dbReference>
<evidence type="ECO:0000256" key="2">
    <source>
        <dbReference type="ARBA" id="ARBA00012438"/>
    </source>
</evidence>
<evidence type="ECO:0000256" key="6">
    <source>
        <dbReference type="ARBA" id="ARBA00023012"/>
    </source>
</evidence>
<keyword evidence="7" id="KW-0472">Membrane</keyword>
<dbReference type="CDD" id="cd00075">
    <property type="entry name" value="HATPase"/>
    <property type="match status" value="1"/>
</dbReference>
<dbReference type="SUPFAM" id="SSF55874">
    <property type="entry name" value="ATPase domain of HSP90 chaperone/DNA topoisomerase II/histidine kinase"/>
    <property type="match status" value="1"/>
</dbReference>
<evidence type="ECO:0000256" key="1">
    <source>
        <dbReference type="ARBA" id="ARBA00000085"/>
    </source>
</evidence>
<dbReference type="GO" id="GO:0005886">
    <property type="term" value="C:plasma membrane"/>
    <property type="evidence" value="ECO:0007669"/>
    <property type="project" value="TreeGrafter"/>
</dbReference>
<dbReference type="Pfam" id="PF02518">
    <property type="entry name" value="HATPase_c"/>
    <property type="match status" value="1"/>
</dbReference>
<dbReference type="Gene3D" id="1.10.287.130">
    <property type="match status" value="1"/>
</dbReference>
<dbReference type="RefSeq" id="WP_120336628.1">
    <property type="nucleotide sequence ID" value="NZ_MCAQ01000030.1"/>
</dbReference>
<evidence type="ECO:0000259" key="8">
    <source>
        <dbReference type="PROSITE" id="PS50109"/>
    </source>
</evidence>
<name>A0A420FB03_9SPHI</name>
<evidence type="ECO:0000313" key="9">
    <source>
        <dbReference type="EMBL" id="RKF30099.1"/>
    </source>
</evidence>
<dbReference type="SMART" id="SM00387">
    <property type="entry name" value="HATPase_c"/>
    <property type="match status" value="1"/>
</dbReference>
<dbReference type="InterPro" id="IPR036097">
    <property type="entry name" value="HisK_dim/P_sf"/>
</dbReference>
<dbReference type="Gene3D" id="3.30.565.10">
    <property type="entry name" value="Histidine kinase-like ATPase, C-terminal domain"/>
    <property type="match status" value="1"/>
</dbReference>
<dbReference type="InterPro" id="IPR050351">
    <property type="entry name" value="BphY/WalK/GraS-like"/>
</dbReference>
<feature type="transmembrane region" description="Helical" evidence="7">
    <location>
        <begin position="12"/>
        <end position="32"/>
    </location>
</feature>
<dbReference type="EC" id="2.7.13.3" evidence="2"/>
<organism evidence="9 10">
    <name type="scientific">Sphingobacterium siyangense</name>
    <dbReference type="NCBI Taxonomy" id="459529"/>
    <lineage>
        <taxon>Bacteria</taxon>
        <taxon>Pseudomonadati</taxon>
        <taxon>Bacteroidota</taxon>
        <taxon>Sphingobacteriia</taxon>
        <taxon>Sphingobacteriales</taxon>
        <taxon>Sphingobacteriaceae</taxon>
        <taxon>Sphingobacterium</taxon>
    </lineage>
</organism>
<dbReference type="PROSITE" id="PS50109">
    <property type="entry name" value="HIS_KIN"/>
    <property type="match status" value="1"/>
</dbReference>
<keyword evidence="7" id="KW-1133">Transmembrane helix</keyword>
<comment type="catalytic activity">
    <reaction evidence="1">
        <text>ATP + protein L-histidine = ADP + protein N-phospho-L-histidine.</text>
        <dbReference type="EC" id="2.7.13.3"/>
    </reaction>
</comment>
<evidence type="ECO:0000256" key="3">
    <source>
        <dbReference type="ARBA" id="ARBA00022553"/>
    </source>
</evidence>
<keyword evidence="3" id="KW-0597">Phosphoprotein</keyword>
<dbReference type="Pfam" id="PF00512">
    <property type="entry name" value="HisKA"/>
    <property type="match status" value="1"/>
</dbReference>
<dbReference type="InterPro" id="IPR003661">
    <property type="entry name" value="HisK_dim/P_dom"/>
</dbReference>
<dbReference type="CDD" id="cd00082">
    <property type="entry name" value="HisKA"/>
    <property type="match status" value="1"/>
</dbReference>
<dbReference type="Proteomes" id="UP000286402">
    <property type="component" value="Unassembled WGS sequence"/>
</dbReference>
<dbReference type="GO" id="GO:0000155">
    <property type="term" value="F:phosphorelay sensor kinase activity"/>
    <property type="evidence" value="ECO:0007669"/>
    <property type="project" value="InterPro"/>
</dbReference>
<dbReference type="GO" id="GO:0004721">
    <property type="term" value="F:phosphoprotein phosphatase activity"/>
    <property type="evidence" value="ECO:0007669"/>
    <property type="project" value="TreeGrafter"/>
</dbReference>
<reference evidence="9 10" key="1">
    <citation type="submission" date="2016-07" db="EMBL/GenBank/DDBJ databases">
        <title>Genome analysis of Sphingobacterium siyangense T12B17.</title>
        <authorList>
            <person name="Xu D."/>
            <person name="Su Y."/>
            <person name="Zheng S."/>
        </authorList>
    </citation>
    <scope>NUCLEOTIDE SEQUENCE [LARGE SCALE GENOMIC DNA]</scope>
    <source>
        <strain evidence="9 10">T12B17</strain>
    </source>
</reference>
<gene>
    <name evidence="9" type="ORF">BCY89_20060</name>
</gene>
<dbReference type="InterPro" id="IPR036890">
    <property type="entry name" value="HATPase_C_sf"/>
</dbReference>
<sequence>MKSTGKNIYPWAFGTSFLILTGLIGFLIFNTYKLEDKNYQIGQLNRIQNAYGAVIMDDKIFPGGDAIFQTTLVPCLPKWYEKKINKSADADQYGNHCMNGFLDQMRRQQSLDSIFRRIVHQQGLDTTLVYLFHFDKLEIYNARDRAWTTFYALAADDRAGLISGKLKRGTNNNRVFQLSVSDKNPIPYRFTYSLYVDYENRGWRLVQRMMPVFLLSLACIVVIVLLSYRTYRNWINQRKLADLKTSFLNHMRHEFNTPLTTILISAHSLIDRETGKDDKEVAQLGRIVERQAKRLKAYFEQVMGSVALQEQEAKIVSVSIDRLTQQILKELHLRYRGEIEIQYEPLAADVEMSLDEDYYFSILDNLVSNAIKFNDNSKKTIQFSWELQGHHYNLKIVDNGVGIAVADQEAIFTAFYRGKLSGNKPGLGLGLYYVKSYLDRLGWTIHVAGGKSGSGTIFYIYMSNVAFNGKR</sequence>
<evidence type="ECO:0000256" key="5">
    <source>
        <dbReference type="ARBA" id="ARBA00022777"/>
    </source>
</evidence>
<dbReference type="PANTHER" id="PTHR45453:SF1">
    <property type="entry name" value="PHOSPHATE REGULON SENSOR PROTEIN PHOR"/>
    <property type="match status" value="1"/>
</dbReference>
<dbReference type="PANTHER" id="PTHR45453">
    <property type="entry name" value="PHOSPHATE REGULON SENSOR PROTEIN PHOR"/>
    <property type="match status" value="1"/>
</dbReference>
<keyword evidence="10" id="KW-1185">Reference proteome</keyword>
<protein>
    <recommendedName>
        <fullName evidence="2">histidine kinase</fullName>
        <ecNumber evidence="2">2.7.13.3</ecNumber>
    </recommendedName>
</protein>
<evidence type="ECO:0000256" key="7">
    <source>
        <dbReference type="SAM" id="Phobius"/>
    </source>
</evidence>
<dbReference type="AlphaFoldDB" id="A0A420FB03"/>
<dbReference type="InterPro" id="IPR003594">
    <property type="entry name" value="HATPase_dom"/>
</dbReference>
<feature type="domain" description="Histidine kinase" evidence="8">
    <location>
        <begin position="250"/>
        <end position="466"/>
    </location>
</feature>
<evidence type="ECO:0000313" key="10">
    <source>
        <dbReference type="Proteomes" id="UP000286402"/>
    </source>
</evidence>
<dbReference type="GO" id="GO:0016036">
    <property type="term" value="P:cellular response to phosphate starvation"/>
    <property type="evidence" value="ECO:0007669"/>
    <property type="project" value="TreeGrafter"/>
</dbReference>
<dbReference type="InterPro" id="IPR004358">
    <property type="entry name" value="Sig_transdc_His_kin-like_C"/>
</dbReference>
<comment type="caution">
    <text evidence="9">The sequence shown here is derived from an EMBL/GenBank/DDBJ whole genome shotgun (WGS) entry which is preliminary data.</text>
</comment>
<dbReference type="SMART" id="SM00388">
    <property type="entry name" value="HisKA"/>
    <property type="match status" value="1"/>
</dbReference>